<accession>A0ABZ1CBN6</accession>
<gene>
    <name evidence="2" type="primary">ccoS</name>
    <name evidence="2" type="ORF">K1X11_006100</name>
</gene>
<dbReference type="InterPro" id="IPR004714">
    <property type="entry name" value="Cyt_oxidase_maturation_cbb3"/>
</dbReference>
<keyword evidence="3" id="KW-1185">Reference proteome</keyword>
<dbReference type="EMBL" id="CP139781">
    <property type="protein sequence ID" value="WRQ88971.1"/>
    <property type="molecule type" value="Genomic_DNA"/>
</dbReference>
<evidence type="ECO:0000313" key="3">
    <source>
        <dbReference type="Proteomes" id="UP000738431"/>
    </source>
</evidence>
<reference evidence="2 3" key="1">
    <citation type="submission" date="2023-12" db="EMBL/GenBank/DDBJ databases">
        <title>Description of an unclassified Opitutus bacterium of Verrucomicrobiota.</title>
        <authorList>
            <person name="Zhang D.-F."/>
        </authorList>
    </citation>
    <scope>NUCLEOTIDE SEQUENCE [LARGE SCALE GENOMIC DNA]</scope>
    <source>
        <strain evidence="2 3">WL0086</strain>
    </source>
</reference>
<evidence type="ECO:0000313" key="2">
    <source>
        <dbReference type="EMBL" id="WRQ88971.1"/>
    </source>
</evidence>
<protein>
    <submittedName>
        <fullName evidence="2">Cbb3-type cytochrome oxidase assembly protein CcoS</fullName>
    </submittedName>
</protein>
<feature type="region of interest" description="Disordered" evidence="1">
    <location>
        <begin position="44"/>
        <end position="68"/>
    </location>
</feature>
<sequence length="68" mass="7796">MDWFFYAVALPFTLLFLASAAYALHWAVKNGQLKEFEKNAASIFDDEEPVGQPTDYFPGRRPADPTRR</sequence>
<dbReference type="Pfam" id="PF03597">
    <property type="entry name" value="FixS"/>
    <property type="match status" value="1"/>
</dbReference>
<evidence type="ECO:0000256" key="1">
    <source>
        <dbReference type="SAM" id="MobiDB-lite"/>
    </source>
</evidence>
<dbReference type="RefSeq" id="WP_221030849.1">
    <property type="nucleotide sequence ID" value="NZ_CP139781.1"/>
</dbReference>
<dbReference type="Proteomes" id="UP000738431">
    <property type="component" value="Chromosome"/>
</dbReference>
<organism evidence="2 3">
    <name type="scientific">Actomonas aquatica</name>
    <dbReference type="NCBI Taxonomy" id="2866162"/>
    <lineage>
        <taxon>Bacteria</taxon>
        <taxon>Pseudomonadati</taxon>
        <taxon>Verrucomicrobiota</taxon>
        <taxon>Opitutia</taxon>
        <taxon>Opitutales</taxon>
        <taxon>Opitutaceae</taxon>
        <taxon>Actomonas</taxon>
    </lineage>
</organism>
<proteinExistence type="predicted"/>
<name>A0ABZ1CBN6_9BACT</name>